<gene>
    <name evidence="3" type="ORF">VW23_011875</name>
</gene>
<name>A0A1E5XUR6_9HYPH</name>
<dbReference type="EMBL" id="LAJE02000074">
    <property type="protein sequence ID" value="OEO32335.1"/>
    <property type="molecule type" value="Genomic_DNA"/>
</dbReference>
<evidence type="ECO:0000256" key="1">
    <source>
        <dbReference type="ARBA" id="ARBA00043985"/>
    </source>
</evidence>
<evidence type="ECO:0000313" key="4">
    <source>
        <dbReference type="Proteomes" id="UP000095463"/>
    </source>
</evidence>
<proteinExistence type="inferred from homology"/>
<feature type="coiled-coil region" evidence="2">
    <location>
        <begin position="61"/>
        <end position="128"/>
    </location>
</feature>
<protein>
    <submittedName>
        <fullName evidence="3">Phage shock protein A</fullName>
    </submittedName>
</protein>
<comment type="caution">
    <text evidence="3">The sequence shown here is derived from an EMBL/GenBank/DDBJ whole genome shotgun (WGS) entry which is preliminary data.</text>
</comment>
<keyword evidence="2" id="KW-0175">Coiled coil</keyword>
<keyword evidence="4" id="KW-1185">Reference proteome</keyword>
<accession>A0A1E5XUR6</accession>
<dbReference type="Pfam" id="PF04012">
    <property type="entry name" value="PspA_IM30"/>
    <property type="match status" value="1"/>
</dbReference>
<dbReference type="RefSeq" id="WP_069908469.1">
    <property type="nucleotide sequence ID" value="NZ_LAJE02000074.1"/>
</dbReference>
<reference evidence="3 4" key="1">
    <citation type="journal article" date="2015" name="Genome Announc.">
        <title>Genome Assemblies of Three Soil-Associated Devosia species: D. insulae, D. limi, and D. soli.</title>
        <authorList>
            <person name="Hassan Y.I."/>
            <person name="Lepp D."/>
            <person name="Zhou T."/>
        </authorList>
    </citation>
    <scope>NUCLEOTIDE SEQUENCE [LARGE SCALE GENOMIC DNA]</scope>
    <source>
        <strain evidence="3 4">DS-56</strain>
    </source>
</reference>
<dbReference type="InterPro" id="IPR007157">
    <property type="entry name" value="PspA_VIPP1"/>
</dbReference>
<organism evidence="3 4">
    <name type="scientific">Devosia insulae DS-56</name>
    <dbReference type="NCBI Taxonomy" id="1116389"/>
    <lineage>
        <taxon>Bacteria</taxon>
        <taxon>Pseudomonadati</taxon>
        <taxon>Pseudomonadota</taxon>
        <taxon>Alphaproteobacteria</taxon>
        <taxon>Hyphomicrobiales</taxon>
        <taxon>Devosiaceae</taxon>
        <taxon>Devosia</taxon>
    </lineage>
</organism>
<dbReference type="OrthoDB" id="7999550at2"/>
<sequence length="226" mass="24755">MLNVLKTLFRGASARAEEQLIDHFAIDLIEQKIRESEAALSLAKSTLAALIIRQRNETQTLSRLDTQIADLETRARQALAAGREDLAADTATAIANLENERAVRRDTLDQLANRVARTQASVEKANRRIIDLRQGMISARAADAERKAQKSLNRSIGATSSIREAEDLIARVVNGPDPFAESEVLDEIDAGLSEKGIRDRLGEAGFGDKTKVRADDVLARLKSTNL</sequence>
<evidence type="ECO:0000313" key="3">
    <source>
        <dbReference type="EMBL" id="OEO32335.1"/>
    </source>
</evidence>
<comment type="similarity">
    <text evidence="1">Belongs to the PspA/Vipp/IM30 family.</text>
</comment>
<dbReference type="AlphaFoldDB" id="A0A1E5XUR6"/>
<dbReference type="Proteomes" id="UP000095463">
    <property type="component" value="Unassembled WGS sequence"/>
</dbReference>
<evidence type="ECO:0000256" key="2">
    <source>
        <dbReference type="SAM" id="Coils"/>
    </source>
</evidence>